<dbReference type="GO" id="GO:0016829">
    <property type="term" value="F:lyase activity"/>
    <property type="evidence" value="ECO:0007669"/>
    <property type="project" value="UniProtKB-KW"/>
</dbReference>
<name>A0ABU4ZXJ5_9HYPH</name>
<dbReference type="RefSeq" id="WP_320237014.1">
    <property type="nucleotide sequence ID" value="NZ_JAVIJF010000038.1"/>
</dbReference>
<keyword evidence="1" id="KW-0456">Lyase</keyword>
<dbReference type="SUPFAM" id="SSF51182">
    <property type="entry name" value="RmlC-like cupins"/>
    <property type="match status" value="1"/>
</dbReference>
<dbReference type="InterPro" id="IPR031723">
    <property type="entry name" value="DMSP_lyase"/>
</dbReference>
<sequence>MSAQYDLRPLARAMQEVLAKDMMTGAAPTSMLQAAIDALSVQQFGRSFASGHSLPVCRYFEDGFDASENDVVGALCGSWAAMDWMQNPNYRDRPEMQDYRADSGFCEICGPRGLIGNSATSVGFLVMGPGLFYPSHSHPAAEAYFVISGAAQWWRAGHDWQINEPGSRIYHSPHQEHAMRTLDAPLLALYVWSGDLVTLPVVSGQPATTTYCE</sequence>
<accession>A0ABU4ZXJ5</accession>
<dbReference type="EMBL" id="JAVIJF010000038">
    <property type="protein sequence ID" value="MDX8529152.1"/>
    <property type="molecule type" value="Genomic_DNA"/>
</dbReference>
<protein>
    <submittedName>
        <fullName evidence="1">Dimethylsulfonioproprionate lyase family protein</fullName>
    </submittedName>
</protein>
<keyword evidence="2" id="KW-1185">Reference proteome</keyword>
<dbReference type="Proteomes" id="UP001276840">
    <property type="component" value="Unassembled WGS sequence"/>
</dbReference>
<dbReference type="Pfam" id="PF16867">
    <property type="entry name" value="DMSP_lyase"/>
    <property type="match status" value="1"/>
</dbReference>
<dbReference type="Gene3D" id="2.60.120.10">
    <property type="entry name" value="Jelly Rolls"/>
    <property type="match status" value="1"/>
</dbReference>
<dbReference type="InterPro" id="IPR014710">
    <property type="entry name" value="RmlC-like_jellyroll"/>
</dbReference>
<reference evidence="1 2" key="1">
    <citation type="submission" date="2023-08" db="EMBL/GenBank/DDBJ databases">
        <title>Implementing the SeqCode for naming new Mesorhizobium species isolated from Vachellia karroo root nodules.</title>
        <authorList>
            <person name="Van Lill M."/>
        </authorList>
    </citation>
    <scope>NUCLEOTIDE SEQUENCE [LARGE SCALE GENOMIC DNA]</scope>
    <source>
        <strain evidence="1 2">MSK 1335</strain>
    </source>
</reference>
<comment type="caution">
    <text evidence="1">The sequence shown here is derived from an EMBL/GenBank/DDBJ whole genome shotgun (WGS) entry which is preliminary data.</text>
</comment>
<proteinExistence type="predicted"/>
<dbReference type="InterPro" id="IPR011051">
    <property type="entry name" value="RmlC_Cupin_sf"/>
</dbReference>
<organism evidence="1 2">
    <name type="scientific">Mesorhizobium montanum</name>
    <dbReference type="NCBI Taxonomy" id="3072323"/>
    <lineage>
        <taxon>Bacteria</taxon>
        <taxon>Pseudomonadati</taxon>
        <taxon>Pseudomonadota</taxon>
        <taxon>Alphaproteobacteria</taxon>
        <taxon>Hyphomicrobiales</taxon>
        <taxon>Phyllobacteriaceae</taxon>
        <taxon>Mesorhizobium</taxon>
    </lineage>
</organism>
<evidence type="ECO:0000313" key="2">
    <source>
        <dbReference type="Proteomes" id="UP001276840"/>
    </source>
</evidence>
<evidence type="ECO:0000313" key="1">
    <source>
        <dbReference type="EMBL" id="MDX8529152.1"/>
    </source>
</evidence>
<gene>
    <name evidence="1" type="ORF">RFM68_32390</name>
</gene>